<dbReference type="EMBL" id="WWVF01000023">
    <property type="protein sequence ID" value="MZS89798.1"/>
    <property type="molecule type" value="Genomic_DNA"/>
</dbReference>
<evidence type="ECO:0000259" key="2">
    <source>
        <dbReference type="PROSITE" id="PS51898"/>
    </source>
</evidence>
<dbReference type="PROSITE" id="PS51898">
    <property type="entry name" value="TYR_RECOMBINASE"/>
    <property type="match status" value="1"/>
</dbReference>
<feature type="domain" description="Tyr recombinase" evidence="2">
    <location>
        <begin position="13"/>
        <end position="117"/>
    </location>
</feature>
<name>A0A6L8XVR2_9FIRM</name>
<gene>
    <name evidence="3" type="ORF">GT712_12115</name>
</gene>
<accession>A0A6L8XVR2</accession>
<proteinExistence type="predicted"/>
<evidence type="ECO:0000313" key="4">
    <source>
        <dbReference type="Proteomes" id="UP000477156"/>
    </source>
</evidence>
<protein>
    <submittedName>
        <fullName evidence="3">Tyrosine-type recombinase/integrase</fullName>
    </submittedName>
</protein>
<reference evidence="3 4" key="1">
    <citation type="journal article" date="2019" name="Nat. Med.">
        <title>A library of human gut bacterial isolates paired with longitudinal multiomics data enables mechanistic microbiome research.</title>
        <authorList>
            <person name="Poyet M."/>
            <person name="Groussin M."/>
            <person name="Gibbons S.M."/>
            <person name="Avila-Pacheco J."/>
            <person name="Jiang X."/>
            <person name="Kearney S.M."/>
            <person name="Perrotta A.R."/>
            <person name="Berdy B."/>
            <person name="Zhao S."/>
            <person name="Lieberman T.D."/>
            <person name="Swanson P.K."/>
            <person name="Smith M."/>
            <person name="Roesemann S."/>
            <person name="Alexander J.E."/>
            <person name="Rich S.A."/>
            <person name="Livny J."/>
            <person name="Vlamakis H."/>
            <person name="Clish C."/>
            <person name="Bullock K."/>
            <person name="Deik A."/>
            <person name="Scott J."/>
            <person name="Pierce K.A."/>
            <person name="Xavier R.J."/>
            <person name="Alm E.J."/>
        </authorList>
    </citation>
    <scope>NUCLEOTIDE SEQUENCE [LARGE SCALE GENOMIC DNA]</scope>
    <source>
        <strain evidence="3 4">BIOML-A12</strain>
    </source>
</reference>
<dbReference type="GO" id="GO:0015074">
    <property type="term" value="P:DNA integration"/>
    <property type="evidence" value="ECO:0007669"/>
    <property type="project" value="InterPro"/>
</dbReference>
<evidence type="ECO:0000256" key="1">
    <source>
        <dbReference type="ARBA" id="ARBA00023172"/>
    </source>
</evidence>
<sequence>MILISIFPITRRTMPYIFTDDELRRVFAESDKEPYCKTNPCRHLIIPVIYRLIYFCGLRPNEGRELKRSDFCYEDKTLYIRKNKSHRERLIPVSAGVADMCQQYLGKAGRPDTGGGR</sequence>
<dbReference type="GO" id="GO:0003677">
    <property type="term" value="F:DNA binding"/>
    <property type="evidence" value="ECO:0007669"/>
    <property type="project" value="InterPro"/>
</dbReference>
<dbReference type="Gene3D" id="1.10.443.10">
    <property type="entry name" value="Intergrase catalytic core"/>
    <property type="match status" value="1"/>
</dbReference>
<dbReference type="Proteomes" id="UP000477156">
    <property type="component" value="Unassembled WGS sequence"/>
</dbReference>
<dbReference type="Pfam" id="PF00589">
    <property type="entry name" value="Phage_integrase"/>
    <property type="match status" value="1"/>
</dbReference>
<evidence type="ECO:0000313" key="3">
    <source>
        <dbReference type="EMBL" id="MZS89798.1"/>
    </source>
</evidence>
<organism evidence="3 4">
    <name type="scientific">Blautia wexlerae</name>
    <dbReference type="NCBI Taxonomy" id="418240"/>
    <lineage>
        <taxon>Bacteria</taxon>
        <taxon>Bacillati</taxon>
        <taxon>Bacillota</taxon>
        <taxon>Clostridia</taxon>
        <taxon>Lachnospirales</taxon>
        <taxon>Lachnospiraceae</taxon>
        <taxon>Blautia</taxon>
    </lineage>
</organism>
<dbReference type="GO" id="GO:0006310">
    <property type="term" value="P:DNA recombination"/>
    <property type="evidence" value="ECO:0007669"/>
    <property type="project" value="UniProtKB-KW"/>
</dbReference>
<dbReference type="RefSeq" id="WP_161276320.1">
    <property type="nucleotide sequence ID" value="NZ_CYZN01000010.1"/>
</dbReference>
<dbReference type="InterPro" id="IPR013762">
    <property type="entry name" value="Integrase-like_cat_sf"/>
</dbReference>
<keyword evidence="1" id="KW-0233">DNA recombination</keyword>
<dbReference type="AlphaFoldDB" id="A0A6L8XVR2"/>
<dbReference type="InterPro" id="IPR002104">
    <property type="entry name" value="Integrase_catalytic"/>
</dbReference>
<dbReference type="SUPFAM" id="SSF56349">
    <property type="entry name" value="DNA breaking-rejoining enzymes"/>
    <property type="match status" value="1"/>
</dbReference>
<comment type="caution">
    <text evidence="3">The sequence shown here is derived from an EMBL/GenBank/DDBJ whole genome shotgun (WGS) entry which is preliminary data.</text>
</comment>
<dbReference type="InterPro" id="IPR011010">
    <property type="entry name" value="DNA_brk_join_enz"/>
</dbReference>